<dbReference type="GO" id="GO:0006397">
    <property type="term" value="P:mRNA processing"/>
    <property type="evidence" value="ECO:0007669"/>
    <property type="project" value="UniProtKB-KW"/>
</dbReference>
<gene>
    <name evidence="6" type="ORF">NA57DRAFT_79561</name>
</gene>
<dbReference type="GO" id="GO:0000290">
    <property type="term" value="P:deadenylation-dependent decapping of nuclear-transcribed mRNA"/>
    <property type="evidence" value="ECO:0007669"/>
    <property type="project" value="InterPro"/>
</dbReference>
<dbReference type="AlphaFoldDB" id="A0A9P4I7U7"/>
<comment type="caution">
    <text evidence="6">The sequence shown here is derived from an EMBL/GenBank/DDBJ whole genome shotgun (WGS) entry which is preliminary data.</text>
</comment>
<dbReference type="Pfam" id="PF06058">
    <property type="entry name" value="DCP1"/>
    <property type="match status" value="1"/>
</dbReference>
<dbReference type="OrthoDB" id="440673at2759"/>
<keyword evidence="7" id="KW-1185">Reference proteome</keyword>
<protein>
    <recommendedName>
        <fullName evidence="8">PH domain-like protein</fullName>
    </recommendedName>
</protein>
<evidence type="ECO:0000256" key="1">
    <source>
        <dbReference type="ARBA" id="ARBA00004496"/>
    </source>
</evidence>
<comment type="subcellular location">
    <subcellularLocation>
        <location evidence="1">Cytoplasm</location>
    </subcellularLocation>
</comment>
<evidence type="ECO:0000256" key="4">
    <source>
        <dbReference type="ARBA" id="ARBA00022664"/>
    </source>
</evidence>
<dbReference type="InterPro" id="IPR011993">
    <property type="entry name" value="PH-like_dom_sf"/>
</dbReference>
<comment type="similarity">
    <text evidence="2">Belongs to the DCP1 family.</text>
</comment>
<evidence type="ECO:0000256" key="2">
    <source>
        <dbReference type="ARBA" id="ARBA00008778"/>
    </source>
</evidence>
<dbReference type="PANTHER" id="PTHR16290:SF0">
    <property type="entry name" value="DECAPPING PROTEIN 1, ISOFORM A"/>
    <property type="match status" value="1"/>
</dbReference>
<name>A0A9P4I7U7_9PEZI</name>
<dbReference type="InterPro" id="IPR010334">
    <property type="entry name" value="Dcp1"/>
</dbReference>
<feature type="region of interest" description="Disordered" evidence="5">
    <location>
        <begin position="1"/>
        <end position="58"/>
    </location>
</feature>
<keyword evidence="4" id="KW-0507">mRNA processing</keyword>
<sequence>MASRDNRPRRNHSQSQAYHQHQSPQQYQQQTEDTQTEDAQADDTETEDTENDDGLDQYYQDYNLPLDLANLPKTKDEINLLVAQKQYPSVKSILRVAPYVVLYNFDPTAKKEEKMWQEQQVAGPMFVCDLVEDPALPGARRFALIIMNQKNLRRFAKMIEKSQDVEVTDSIVILLGRELITGAEGYGDAQGPSRVNAHGVWISTESGGSLANKHEEISQVINECAAVAEASRVSAGRSMIPDQATASHPQRHQGAPVVPPMGQQLDLGDLFRKHKAQQNEYAPTSKGNPSTAFFRDNSPYNVAMAMGSALSQLSLDGNHASQSAADLTGQDLLAEMFRKASIR</sequence>
<dbReference type="Gene3D" id="2.30.29.30">
    <property type="entry name" value="Pleckstrin-homology domain (PH domain)/Phosphotyrosine-binding domain (PTB)"/>
    <property type="match status" value="1"/>
</dbReference>
<feature type="compositionally biased region" description="Low complexity" evidence="5">
    <location>
        <begin position="13"/>
        <end position="33"/>
    </location>
</feature>
<dbReference type="GO" id="GO:0003729">
    <property type="term" value="F:mRNA binding"/>
    <property type="evidence" value="ECO:0007669"/>
    <property type="project" value="TreeGrafter"/>
</dbReference>
<evidence type="ECO:0000313" key="7">
    <source>
        <dbReference type="Proteomes" id="UP000799772"/>
    </source>
</evidence>
<dbReference type="PANTHER" id="PTHR16290">
    <property type="entry name" value="TRANSCRIPTION FACTOR SMIF DECAPPING ENZYME DCP1"/>
    <property type="match status" value="1"/>
</dbReference>
<evidence type="ECO:0008006" key="8">
    <source>
        <dbReference type="Google" id="ProtNLM"/>
    </source>
</evidence>
<organism evidence="6 7">
    <name type="scientific">Rhizodiscina lignyota</name>
    <dbReference type="NCBI Taxonomy" id="1504668"/>
    <lineage>
        <taxon>Eukaryota</taxon>
        <taxon>Fungi</taxon>
        <taxon>Dikarya</taxon>
        <taxon>Ascomycota</taxon>
        <taxon>Pezizomycotina</taxon>
        <taxon>Dothideomycetes</taxon>
        <taxon>Pleosporomycetidae</taxon>
        <taxon>Aulographales</taxon>
        <taxon>Rhizodiscinaceae</taxon>
        <taxon>Rhizodiscina</taxon>
    </lineage>
</organism>
<accession>A0A9P4I7U7</accession>
<dbReference type="EMBL" id="ML978132">
    <property type="protein sequence ID" value="KAF2095073.1"/>
    <property type="molecule type" value="Genomic_DNA"/>
</dbReference>
<evidence type="ECO:0000256" key="3">
    <source>
        <dbReference type="ARBA" id="ARBA00022490"/>
    </source>
</evidence>
<dbReference type="GO" id="GO:0031087">
    <property type="term" value="P:deadenylation-independent decapping of nuclear-transcribed mRNA"/>
    <property type="evidence" value="ECO:0007669"/>
    <property type="project" value="TreeGrafter"/>
</dbReference>
<keyword evidence="3" id="KW-0963">Cytoplasm</keyword>
<reference evidence="6" key="1">
    <citation type="journal article" date="2020" name="Stud. Mycol.">
        <title>101 Dothideomycetes genomes: a test case for predicting lifestyles and emergence of pathogens.</title>
        <authorList>
            <person name="Haridas S."/>
            <person name="Albert R."/>
            <person name="Binder M."/>
            <person name="Bloem J."/>
            <person name="Labutti K."/>
            <person name="Salamov A."/>
            <person name="Andreopoulos B."/>
            <person name="Baker S."/>
            <person name="Barry K."/>
            <person name="Bills G."/>
            <person name="Bluhm B."/>
            <person name="Cannon C."/>
            <person name="Castanera R."/>
            <person name="Culley D."/>
            <person name="Daum C."/>
            <person name="Ezra D."/>
            <person name="Gonzalez J."/>
            <person name="Henrissat B."/>
            <person name="Kuo A."/>
            <person name="Liang C."/>
            <person name="Lipzen A."/>
            <person name="Lutzoni F."/>
            <person name="Magnuson J."/>
            <person name="Mondo S."/>
            <person name="Nolan M."/>
            <person name="Ohm R."/>
            <person name="Pangilinan J."/>
            <person name="Park H.-J."/>
            <person name="Ramirez L."/>
            <person name="Alfaro M."/>
            <person name="Sun H."/>
            <person name="Tritt A."/>
            <person name="Yoshinaga Y."/>
            <person name="Zwiers L.-H."/>
            <person name="Turgeon B."/>
            <person name="Goodwin S."/>
            <person name="Spatafora J."/>
            <person name="Crous P."/>
            <person name="Grigoriev I."/>
        </authorList>
    </citation>
    <scope>NUCLEOTIDE SEQUENCE</scope>
    <source>
        <strain evidence="6">CBS 133067</strain>
    </source>
</reference>
<dbReference type="GO" id="GO:0000932">
    <property type="term" value="C:P-body"/>
    <property type="evidence" value="ECO:0007669"/>
    <property type="project" value="TreeGrafter"/>
</dbReference>
<evidence type="ECO:0000256" key="5">
    <source>
        <dbReference type="SAM" id="MobiDB-lite"/>
    </source>
</evidence>
<dbReference type="SUPFAM" id="SSF50729">
    <property type="entry name" value="PH domain-like"/>
    <property type="match status" value="1"/>
</dbReference>
<dbReference type="GO" id="GO:0008047">
    <property type="term" value="F:enzyme activator activity"/>
    <property type="evidence" value="ECO:0007669"/>
    <property type="project" value="InterPro"/>
</dbReference>
<evidence type="ECO:0000313" key="6">
    <source>
        <dbReference type="EMBL" id="KAF2095073.1"/>
    </source>
</evidence>
<dbReference type="Proteomes" id="UP000799772">
    <property type="component" value="Unassembled WGS sequence"/>
</dbReference>
<feature type="compositionally biased region" description="Acidic residues" evidence="5">
    <location>
        <begin position="34"/>
        <end position="55"/>
    </location>
</feature>
<proteinExistence type="inferred from homology"/>